<reference evidence="8 9" key="1">
    <citation type="journal article" date="2020" name="Biotechnol. Biofuels">
        <title>New insights from the biogas microbiome by comprehensive genome-resolved metagenomics of nearly 1600 species originating from multiple anaerobic digesters.</title>
        <authorList>
            <person name="Campanaro S."/>
            <person name="Treu L."/>
            <person name="Rodriguez-R L.M."/>
            <person name="Kovalovszki A."/>
            <person name="Ziels R.M."/>
            <person name="Maus I."/>
            <person name="Zhu X."/>
            <person name="Kougias P.G."/>
            <person name="Basile A."/>
            <person name="Luo G."/>
            <person name="Schluter A."/>
            <person name="Konstantinidis K.T."/>
            <person name="Angelidaki I."/>
        </authorList>
    </citation>
    <scope>NUCLEOTIDE SEQUENCE [LARGE SCALE GENOMIC DNA]</scope>
    <source>
        <strain evidence="8">AS19jrsBPTG_9</strain>
    </source>
</reference>
<feature type="transmembrane region" description="Helical" evidence="7">
    <location>
        <begin position="93"/>
        <end position="111"/>
    </location>
</feature>
<dbReference type="EMBL" id="JAAZIL010000033">
    <property type="protein sequence ID" value="NLZ24374.1"/>
    <property type="molecule type" value="Genomic_DNA"/>
</dbReference>
<keyword evidence="3 8" id="KW-0808">Transferase</keyword>
<evidence type="ECO:0000256" key="3">
    <source>
        <dbReference type="ARBA" id="ARBA00022679"/>
    </source>
</evidence>
<dbReference type="Proteomes" id="UP000564033">
    <property type="component" value="Unassembled WGS sequence"/>
</dbReference>
<comment type="caution">
    <text evidence="8">The sequence shown here is derived from an EMBL/GenBank/DDBJ whole genome shotgun (WGS) entry which is preliminary data.</text>
</comment>
<feature type="transmembrane region" description="Helical" evidence="7">
    <location>
        <begin position="212"/>
        <end position="230"/>
    </location>
</feature>
<feature type="transmembrane region" description="Helical" evidence="7">
    <location>
        <begin position="264"/>
        <end position="285"/>
    </location>
</feature>
<evidence type="ECO:0000256" key="5">
    <source>
        <dbReference type="ARBA" id="ARBA00022989"/>
    </source>
</evidence>
<feature type="transmembrane region" description="Helical" evidence="7">
    <location>
        <begin position="69"/>
        <end position="86"/>
    </location>
</feature>
<feature type="transmembrane region" description="Helical" evidence="7">
    <location>
        <begin position="152"/>
        <end position="170"/>
    </location>
</feature>
<keyword evidence="5 7" id="KW-1133">Transmembrane helix</keyword>
<evidence type="ECO:0000256" key="7">
    <source>
        <dbReference type="SAM" id="Phobius"/>
    </source>
</evidence>
<dbReference type="GO" id="GO:0005886">
    <property type="term" value="C:plasma membrane"/>
    <property type="evidence" value="ECO:0007669"/>
    <property type="project" value="InterPro"/>
</dbReference>
<dbReference type="InterPro" id="IPR001640">
    <property type="entry name" value="Lgt"/>
</dbReference>
<evidence type="ECO:0000313" key="8">
    <source>
        <dbReference type="EMBL" id="NLZ24374.1"/>
    </source>
</evidence>
<dbReference type="NCBIfam" id="TIGR00544">
    <property type="entry name" value="lgt"/>
    <property type="match status" value="1"/>
</dbReference>
<feature type="transmembrane region" description="Helical" evidence="7">
    <location>
        <begin position="356"/>
        <end position="379"/>
    </location>
</feature>
<organism evidence="8 9">
    <name type="scientific">Candidatus Dojkabacteria bacterium</name>
    <dbReference type="NCBI Taxonomy" id="2099670"/>
    <lineage>
        <taxon>Bacteria</taxon>
        <taxon>Candidatus Dojkabacteria</taxon>
    </lineage>
</organism>
<dbReference type="PROSITE" id="PS01311">
    <property type="entry name" value="LGT"/>
    <property type="match status" value="1"/>
</dbReference>
<feature type="transmembrane region" description="Helical" evidence="7">
    <location>
        <begin position="327"/>
        <end position="349"/>
    </location>
</feature>
<feature type="transmembrane region" description="Helical" evidence="7">
    <location>
        <begin position="399"/>
        <end position="417"/>
    </location>
</feature>
<dbReference type="PANTHER" id="PTHR30589:SF0">
    <property type="entry name" value="PHOSPHATIDYLGLYCEROL--PROLIPOPROTEIN DIACYLGLYCERYL TRANSFERASE"/>
    <property type="match status" value="1"/>
</dbReference>
<proteinExistence type="inferred from homology"/>
<evidence type="ECO:0000256" key="1">
    <source>
        <dbReference type="ARBA" id="ARBA00007150"/>
    </source>
</evidence>
<gene>
    <name evidence="8" type="primary">lgt</name>
    <name evidence="8" type="ORF">GX888_01320</name>
</gene>
<dbReference type="AlphaFoldDB" id="A0A847VD13"/>
<accession>A0A847VD13</accession>
<dbReference type="CDD" id="cd01610">
    <property type="entry name" value="PAP2_like"/>
    <property type="match status" value="1"/>
</dbReference>
<dbReference type="PANTHER" id="PTHR30589">
    <property type="entry name" value="PROLIPOPROTEIN DIACYLGLYCERYL TRANSFERASE"/>
    <property type="match status" value="1"/>
</dbReference>
<name>A0A847VD13_9BACT</name>
<feature type="transmembrane region" description="Helical" evidence="7">
    <location>
        <begin position="27"/>
        <end position="49"/>
    </location>
</feature>
<feature type="transmembrane region" description="Helical" evidence="7">
    <location>
        <begin position="182"/>
        <end position="200"/>
    </location>
</feature>
<comment type="similarity">
    <text evidence="1">Belongs to the Lgt family.</text>
</comment>
<evidence type="ECO:0000256" key="6">
    <source>
        <dbReference type="ARBA" id="ARBA00023136"/>
    </source>
</evidence>
<evidence type="ECO:0000313" key="9">
    <source>
        <dbReference type="Proteomes" id="UP000564033"/>
    </source>
</evidence>
<evidence type="ECO:0000256" key="4">
    <source>
        <dbReference type="ARBA" id="ARBA00022692"/>
    </source>
</evidence>
<feature type="transmembrane region" description="Helical" evidence="7">
    <location>
        <begin position="239"/>
        <end position="258"/>
    </location>
</feature>
<dbReference type="GO" id="GO:0042158">
    <property type="term" value="P:lipoprotein biosynthetic process"/>
    <property type="evidence" value="ECO:0007669"/>
    <property type="project" value="InterPro"/>
</dbReference>
<dbReference type="GO" id="GO:0008961">
    <property type="term" value="F:phosphatidylglycerol-prolipoprotein diacylglyceryl transferase activity"/>
    <property type="evidence" value="ECO:0007669"/>
    <property type="project" value="InterPro"/>
</dbReference>
<feature type="transmembrane region" description="Helical" evidence="7">
    <location>
        <begin position="305"/>
        <end position="321"/>
    </location>
</feature>
<sequence>MSLYGTLIGITVVIGVELLKEKNKKILYLDILFLLFLILISSRVLFLLHNIEGIRAGIIRPLYIWEGGLTFYGALVGLLLGLYIISKYRKIDFFSLTDTILLYLPLFHSIGRLGNYFNNELYGKPSNLPWAISIPLEQRDLNYLEYSHFHPVFLYESVLNLFHFLLLLHLSKRYTKKGLITSIYLISYASIRLFTNIFRIDKGYILGIESSYMLSIISLLTGILILLIIMKKKELLAKLFSRILPPVLVLLTSVSIVLKIDIPLHYQISFLLLTFILPILITLIFRIFNITSNLTVSKREERPKLFLLFLPCLLTALYLSFELQNPLLIQIYSVLNLTFLLGLVITFYWKISFHMIISVLMIFFTILLWNLPFIYLLLISLPLIGWSRLQLERHSIKQVIGGVLLPIFVIVLILVVSRL</sequence>
<keyword evidence="4 7" id="KW-0812">Transmembrane</keyword>
<evidence type="ECO:0000256" key="2">
    <source>
        <dbReference type="ARBA" id="ARBA00022475"/>
    </source>
</evidence>
<keyword evidence="6 7" id="KW-0472">Membrane</keyword>
<keyword evidence="8" id="KW-0449">Lipoprotein</keyword>
<dbReference type="Pfam" id="PF01790">
    <property type="entry name" value="LGT"/>
    <property type="match status" value="1"/>
</dbReference>
<keyword evidence="2" id="KW-1003">Cell membrane</keyword>
<protein>
    <submittedName>
        <fullName evidence="8">Prolipoprotein diacylglyceryl transferase</fullName>
    </submittedName>
</protein>